<gene>
    <name evidence="2" type="ORF">SEVIR_3G083600v2</name>
</gene>
<evidence type="ECO:0000313" key="2">
    <source>
        <dbReference type="EMBL" id="TKW24943.1"/>
    </source>
</evidence>
<dbReference type="AlphaFoldDB" id="A0A4U6VAX9"/>
<accession>A0A4U6VAX9</accession>
<organism evidence="2 3">
    <name type="scientific">Setaria viridis</name>
    <name type="common">Green bristlegrass</name>
    <name type="synonym">Setaria italica subsp. viridis</name>
    <dbReference type="NCBI Taxonomy" id="4556"/>
    <lineage>
        <taxon>Eukaryota</taxon>
        <taxon>Viridiplantae</taxon>
        <taxon>Streptophyta</taxon>
        <taxon>Embryophyta</taxon>
        <taxon>Tracheophyta</taxon>
        <taxon>Spermatophyta</taxon>
        <taxon>Magnoliopsida</taxon>
        <taxon>Liliopsida</taxon>
        <taxon>Poales</taxon>
        <taxon>Poaceae</taxon>
        <taxon>PACMAD clade</taxon>
        <taxon>Panicoideae</taxon>
        <taxon>Panicodae</taxon>
        <taxon>Paniceae</taxon>
        <taxon>Cenchrinae</taxon>
        <taxon>Setaria</taxon>
    </lineage>
</organism>
<dbReference type="EMBL" id="CM016554">
    <property type="protein sequence ID" value="TKW24943.1"/>
    <property type="molecule type" value="Genomic_DNA"/>
</dbReference>
<protein>
    <submittedName>
        <fullName evidence="2">Uncharacterized protein</fullName>
    </submittedName>
</protein>
<dbReference type="PANTHER" id="PTHR31549:SF262">
    <property type="match status" value="1"/>
</dbReference>
<keyword evidence="1" id="KW-0472">Membrane</keyword>
<sequence>MNTSHTEEITIEAVPIQDRVRRETERLETNFSRIDTTIHRFPQRLRGIGGPGERYIIPSVVALGPYHHGRQELQEMEEVKHAAAYYFCAQSGHPVEEVYAKILSIVDQARSCYEKDAAAHYSDAKFADMMFLDGCFLLMYIDTEGSVQYPPLLENSMVLSMGPCMLRDILLLENQLPWLVLEALLTFKHVKVQEFLVDNVRDFMDVSDRPEEVFVVNEDYRAPHLLGLARLYVTGSMPQDEEALPVSYFNTATMSAIHLAEIGIHITASKTTWFANMSLSRSGCLLGDELSMSPVFLNDYTACWLVNMAAFEARISTRYPMDGFLVSSYLSLLALLMDKEEDIQKLRAHHIVNGLLSNQEMLNFFKTIARHLRLGYRFFALLEAIEGYKRERWVWIMVHRFLYLHWKTIVTLISIASVLVGIFRALFSLKYH</sequence>
<reference evidence="2" key="1">
    <citation type="submission" date="2019-03" db="EMBL/GenBank/DDBJ databases">
        <title>WGS assembly of Setaria viridis.</title>
        <authorList>
            <person name="Huang P."/>
            <person name="Jenkins J."/>
            <person name="Grimwood J."/>
            <person name="Barry K."/>
            <person name="Healey A."/>
            <person name="Mamidi S."/>
            <person name="Sreedasyam A."/>
            <person name="Shu S."/>
            <person name="Feldman M."/>
            <person name="Wu J."/>
            <person name="Yu Y."/>
            <person name="Chen C."/>
            <person name="Johnson J."/>
            <person name="Rokhsar D."/>
            <person name="Baxter I."/>
            <person name="Schmutz J."/>
            <person name="Brutnell T."/>
            <person name="Kellogg E."/>
        </authorList>
    </citation>
    <scope>NUCLEOTIDE SEQUENCE [LARGE SCALE GENOMIC DNA]</scope>
</reference>
<dbReference type="Gramene" id="TKW24943">
    <property type="protein sequence ID" value="TKW24943"/>
    <property type="gene ID" value="SEVIR_3G083600v2"/>
</dbReference>
<name>A0A4U6VAX9_SETVI</name>
<dbReference type="OMA" id="IGIHITA"/>
<proteinExistence type="predicted"/>
<dbReference type="InterPro" id="IPR004158">
    <property type="entry name" value="DUF247_pln"/>
</dbReference>
<dbReference type="Pfam" id="PF03140">
    <property type="entry name" value="DUF247"/>
    <property type="match status" value="1"/>
</dbReference>
<feature type="transmembrane region" description="Helical" evidence="1">
    <location>
        <begin position="409"/>
        <end position="427"/>
    </location>
</feature>
<keyword evidence="1" id="KW-1133">Transmembrane helix</keyword>
<dbReference type="PANTHER" id="PTHR31549">
    <property type="entry name" value="PROTEIN, PUTATIVE (DUF247)-RELATED-RELATED"/>
    <property type="match status" value="1"/>
</dbReference>
<dbReference type="Proteomes" id="UP000298652">
    <property type="component" value="Chromosome 3"/>
</dbReference>
<keyword evidence="3" id="KW-1185">Reference proteome</keyword>
<evidence type="ECO:0000313" key="3">
    <source>
        <dbReference type="Proteomes" id="UP000298652"/>
    </source>
</evidence>
<evidence type="ECO:0000256" key="1">
    <source>
        <dbReference type="SAM" id="Phobius"/>
    </source>
</evidence>
<keyword evidence="1" id="KW-0812">Transmembrane</keyword>